<evidence type="ECO:0008006" key="3">
    <source>
        <dbReference type="Google" id="ProtNLM"/>
    </source>
</evidence>
<dbReference type="Proteomes" id="UP000018566">
    <property type="component" value="Chromosome"/>
</dbReference>
<evidence type="ECO:0000313" key="1">
    <source>
        <dbReference type="EMBL" id="AHA74855.1"/>
    </source>
</evidence>
<gene>
    <name evidence="1" type="ORF">YBT1518_28760</name>
</gene>
<proteinExistence type="predicted"/>
<organism evidence="1 2">
    <name type="scientific">Bacillus thuringiensis YBT-1518</name>
    <dbReference type="NCBI Taxonomy" id="529122"/>
    <lineage>
        <taxon>Bacteria</taxon>
        <taxon>Bacillati</taxon>
        <taxon>Bacillota</taxon>
        <taxon>Bacilli</taxon>
        <taxon>Bacillales</taxon>
        <taxon>Bacillaceae</taxon>
        <taxon>Bacillus</taxon>
        <taxon>Bacillus cereus group</taxon>
    </lineage>
</organism>
<dbReference type="AlphaFoldDB" id="A0A9W3PIW1"/>
<evidence type="ECO:0000313" key="2">
    <source>
        <dbReference type="Proteomes" id="UP000018566"/>
    </source>
</evidence>
<dbReference type="KEGG" id="bthu:YBT1518_28760"/>
<protein>
    <recommendedName>
        <fullName evidence="3">IrrE N-terminal-like domain-containing protein</fullName>
    </recommendedName>
</protein>
<dbReference type="EMBL" id="CP005935">
    <property type="protein sequence ID" value="AHA74855.1"/>
    <property type="molecule type" value="Genomic_DNA"/>
</dbReference>
<accession>A0A9W3PIW1</accession>
<reference evidence="1 2" key="1">
    <citation type="submission" date="2013-05" db="EMBL/GenBank/DDBJ databases">
        <title>Complete genome sequence of Bacillus thuringiensis YBT-1518, a typical strain with high toxicity to nematode.</title>
        <authorList>
            <person name="Wang P."/>
            <person name="Zhang C."/>
            <person name="Guo M."/>
            <person name="Guo S."/>
            <person name="Zhu Y."/>
            <person name="Zheng J."/>
            <person name="Zhu L."/>
            <person name="Ruan L."/>
            <person name="Peng D."/>
            <person name="Sun M."/>
        </authorList>
    </citation>
    <scope>NUCLEOTIDE SEQUENCE [LARGE SCALE GENOMIC DNA]</scope>
    <source>
        <strain evidence="1 2">YBT-1518</strain>
    </source>
</reference>
<name>A0A9W3PIW1_BACTU</name>
<sequence length="166" mass="19247">MLKVKENRSIYMNKLKTLIAQYPEITFNFNNEMPNGLSGLCVGSEIYINNNLNQTIAEKYVTVSEEIAHFEKGIGNIIRQETITERQQEFQARKIGCLRIVTIDALILCYEKGIQTPWDIAEELEVTTACVIDAFEYIRMTKGVSFYHKNYLVHFLTDTHINIQKF</sequence>